<keyword evidence="5" id="KW-0456">Lyase</keyword>
<comment type="caution">
    <text evidence="8">The sequence shown here is derived from an EMBL/GenBank/DDBJ whole genome shotgun (WGS) entry which is preliminary data.</text>
</comment>
<sequence length="124" mass="12885">MFGLVGIPVTALATHAVTLGVRFVAFHNEQSAGYAASAYGYLAGRPGILLTRPLIVFGKGAAIARAENGLKKLVETTGIPFLPTPMGKGLLPDTHELAATAARSLAIVVERCEVHLSGYKQGGN</sequence>
<dbReference type="EMBL" id="QEFC01007399">
    <property type="protein sequence ID" value="KAE9444635.1"/>
    <property type="molecule type" value="Genomic_DNA"/>
</dbReference>
<gene>
    <name evidence="8" type="ORF">C3L33_23467</name>
</gene>
<dbReference type="InterPro" id="IPR029035">
    <property type="entry name" value="DHS-like_NAD/FAD-binding_dom"/>
</dbReference>
<keyword evidence="4" id="KW-0786">Thiamine pyrophosphate</keyword>
<dbReference type="PANTHER" id="PTHR43710">
    <property type="entry name" value="2-HYDROXYACYL-COA LYASE"/>
    <property type="match status" value="1"/>
</dbReference>
<dbReference type="CDD" id="cd07035">
    <property type="entry name" value="TPP_PYR_POX_like"/>
    <property type="match status" value="1"/>
</dbReference>
<organism evidence="8">
    <name type="scientific">Rhododendron williamsianum</name>
    <dbReference type="NCBI Taxonomy" id="262921"/>
    <lineage>
        <taxon>Eukaryota</taxon>
        <taxon>Viridiplantae</taxon>
        <taxon>Streptophyta</taxon>
        <taxon>Embryophyta</taxon>
        <taxon>Tracheophyta</taxon>
        <taxon>Spermatophyta</taxon>
        <taxon>Magnoliopsida</taxon>
        <taxon>eudicotyledons</taxon>
        <taxon>Gunneridae</taxon>
        <taxon>Pentapetalae</taxon>
        <taxon>asterids</taxon>
        <taxon>Ericales</taxon>
        <taxon>Ericaceae</taxon>
        <taxon>Ericoideae</taxon>
        <taxon>Rhodoreae</taxon>
        <taxon>Rhododendron</taxon>
    </lineage>
</organism>
<dbReference type="Pfam" id="PF02776">
    <property type="entry name" value="TPP_enzyme_N"/>
    <property type="match status" value="1"/>
</dbReference>
<evidence type="ECO:0000259" key="7">
    <source>
        <dbReference type="Pfam" id="PF02776"/>
    </source>
</evidence>
<feature type="non-terminal residue" evidence="8">
    <location>
        <position position="1"/>
    </location>
</feature>
<dbReference type="OrthoDB" id="3633556at2759"/>
<comment type="cofactor">
    <cofactor evidence="1">
        <name>thiamine diphosphate</name>
        <dbReference type="ChEBI" id="CHEBI:58937"/>
    </cofactor>
</comment>
<dbReference type="Pfam" id="PF00205">
    <property type="entry name" value="TPP_enzyme_M"/>
    <property type="match status" value="1"/>
</dbReference>
<dbReference type="GO" id="GO:0005777">
    <property type="term" value="C:peroxisome"/>
    <property type="evidence" value="ECO:0007669"/>
    <property type="project" value="TreeGrafter"/>
</dbReference>
<evidence type="ECO:0000256" key="5">
    <source>
        <dbReference type="ARBA" id="ARBA00023239"/>
    </source>
</evidence>
<dbReference type="InterPro" id="IPR012000">
    <property type="entry name" value="Thiamin_PyroP_enz_cen_dom"/>
</dbReference>
<keyword evidence="2" id="KW-0479">Metal-binding</keyword>
<keyword evidence="3" id="KW-0460">Magnesium</keyword>
<dbReference type="GO" id="GO:0030976">
    <property type="term" value="F:thiamine pyrophosphate binding"/>
    <property type="evidence" value="ECO:0007669"/>
    <property type="project" value="InterPro"/>
</dbReference>
<dbReference type="GO" id="GO:0001561">
    <property type="term" value="P:fatty acid alpha-oxidation"/>
    <property type="evidence" value="ECO:0007669"/>
    <property type="project" value="TreeGrafter"/>
</dbReference>
<evidence type="ECO:0000313" key="8">
    <source>
        <dbReference type="EMBL" id="KAE9444635.1"/>
    </source>
</evidence>
<dbReference type="InterPro" id="IPR045025">
    <property type="entry name" value="HACL1-like"/>
</dbReference>
<dbReference type="SUPFAM" id="SSF52467">
    <property type="entry name" value="DHS-like NAD/FAD-binding domain"/>
    <property type="match status" value="1"/>
</dbReference>
<dbReference type="GO" id="GO:0016829">
    <property type="term" value="F:lyase activity"/>
    <property type="evidence" value="ECO:0007669"/>
    <property type="project" value="UniProtKB-KW"/>
</dbReference>
<dbReference type="GO" id="GO:0000287">
    <property type="term" value="F:magnesium ion binding"/>
    <property type="evidence" value="ECO:0007669"/>
    <property type="project" value="InterPro"/>
</dbReference>
<dbReference type="SUPFAM" id="SSF52518">
    <property type="entry name" value="Thiamin diphosphate-binding fold (THDP-binding)"/>
    <property type="match status" value="1"/>
</dbReference>
<evidence type="ECO:0000259" key="6">
    <source>
        <dbReference type="Pfam" id="PF00205"/>
    </source>
</evidence>
<protein>
    <submittedName>
        <fullName evidence="8">Uncharacterized protein</fullName>
    </submittedName>
</protein>
<dbReference type="PANTHER" id="PTHR43710:SF2">
    <property type="entry name" value="2-HYDROXYACYL-COA LYASE 1"/>
    <property type="match status" value="1"/>
</dbReference>
<dbReference type="InterPro" id="IPR029061">
    <property type="entry name" value="THDP-binding"/>
</dbReference>
<accession>A0A6A4KD09</accession>
<evidence type="ECO:0000256" key="3">
    <source>
        <dbReference type="ARBA" id="ARBA00022842"/>
    </source>
</evidence>
<evidence type="ECO:0000256" key="2">
    <source>
        <dbReference type="ARBA" id="ARBA00022723"/>
    </source>
</evidence>
<dbReference type="InterPro" id="IPR012001">
    <property type="entry name" value="Thiamin_PyroP_enz_TPP-bd_dom"/>
</dbReference>
<feature type="domain" description="Thiamine pyrophosphate enzyme central" evidence="6">
    <location>
        <begin position="52"/>
        <end position="100"/>
    </location>
</feature>
<proteinExistence type="predicted"/>
<feature type="domain" description="Thiamine pyrophosphate enzyme N-terminal TPP-binding" evidence="7">
    <location>
        <begin position="1"/>
        <end position="51"/>
    </location>
</feature>
<evidence type="ECO:0000256" key="4">
    <source>
        <dbReference type="ARBA" id="ARBA00023052"/>
    </source>
</evidence>
<evidence type="ECO:0000256" key="1">
    <source>
        <dbReference type="ARBA" id="ARBA00001964"/>
    </source>
</evidence>
<dbReference type="AlphaFoldDB" id="A0A6A4KD09"/>
<reference evidence="8" key="1">
    <citation type="journal article" date="2019" name="Genome Biol. Evol.">
        <title>The Rhododendron genome and chromosomal organization provide insight into shared whole-genome duplications across the heath family (Ericaceae).</title>
        <authorList>
            <person name="Soza V.L."/>
            <person name="Lindsley D."/>
            <person name="Waalkes A."/>
            <person name="Ramage E."/>
            <person name="Patwardhan R.P."/>
            <person name="Burton J.N."/>
            <person name="Adey A."/>
            <person name="Kumar A."/>
            <person name="Qiu R."/>
            <person name="Shendure J."/>
            <person name="Hall B."/>
        </authorList>
    </citation>
    <scope>NUCLEOTIDE SEQUENCE</scope>
    <source>
        <strain evidence="8">RSF 1966-606</strain>
    </source>
</reference>
<name>A0A6A4KD09_9ERIC</name>
<dbReference type="Gene3D" id="3.40.50.1220">
    <property type="entry name" value="TPP-binding domain"/>
    <property type="match status" value="1"/>
</dbReference>